<comment type="caution">
    <text evidence="3">The sequence shown here is derived from an EMBL/GenBank/DDBJ whole genome shotgun (WGS) entry which is preliminary data.</text>
</comment>
<evidence type="ECO:0000256" key="2">
    <source>
        <dbReference type="SAM" id="MobiDB-lite"/>
    </source>
</evidence>
<proteinExistence type="predicted"/>
<evidence type="ECO:0000313" key="3">
    <source>
        <dbReference type="EMBL" id="HIZ03671.1"/>
    </source>
</evidence>
<reference evidence="3" key="1">
    <citation type="journal article" date="2021" name="PeerJ">
        <title>Extensive microbial diversity within the chicken gut microbiome revealed by metagenomics and culture.</title>
        <authorList>
            <person name="Gilroy R."/>
            <person name="Ravi A."/>
            <person name="Getino M."/>
            <person name="Pursley I."/>
            <person name="Horton D.L."/>
            <person name="Alikhan N.F."/>
            <person name="Baker D."/>
            <person name="Gharbi K."/>
            <person name="Hall N."/>
            <person name="Watson M."/>
            <person name="Adriaenssens E.M."/>
            <person name="Foster-Nyarko E."/>
            <person name="Jarju S."/>
            <person name="Secka A."/>
            <person name="Antonio M."/>
            <person name="Oren A."/>
            <person name="Chaudhuri R.R."/>
            <person name="La Ragione R."/>
            <person name="Hildebrand F."/>
            <person name="Pallen M.J."/>
        </authorList>
    </citation>
    <scope>NUCLEOTIDE SEQUENCE</scope>
    <source>
        <strain evidence="3">CHK187-5294</strain>
    </source>
</reference>
<feature type="region of interest" description="Disordered" evidence="2">
    <location>
        <begin position="1"/>
        <end position="77"/>
    </location>
</feature>
<dbReference type="AlphaFoldDB" id="A0A9D2CZE5"/>
<keyword evidence="1" id="KW-0175">Coiled coil</keyword>
<evidence type="ECO:0000256" key="1">
    <source>
        <dbReference type="SAM" id="Coils"/>
    </source>
</evidence>
<reference evidence="3" key="2">
    <citation type="submission" date="2021-04" db="EMBL/GenBank/DDBJ databases">
        <authorList>
            <person name="Gilroy R."/>
        </authorList>
    </citation>
    <scope>NUCLEOTIDE SEQUENCE</scope>
    <source>
        <strain evidence="3">CHK187-5294</strain>
    </source>
</reference>
<feature type="compositionally biased region" description="Acidic residues" evidence="2">
    <location>
        <begin position="31"/>
        <end position="44"/>
    </location>
</feature>
<protein>
    <submittedName>
        <fullName evidence="3">Uncharacterized protein</fullName>
    </submittedName>
</protein>
<dbReference type="EMBL" id="DXCL01000026">
    <property type="protein sequence ID" value="HIZ03671.1"/>
    <property type="molecule type" value="Genomic_DNA"/>
</dbReference>
<accession>A0A9D2CZE5</accession>
<organism evidence="3 4">
    <name type="scientific">Candidatus Borkfalkia avistercoris</name>
    <dbReference type="NCBI Taxonomy" id="2838504"/>
    <lineage>
        <taxon>Bacteria</taxon>
        <taxon>Bacillati</taxon>
        <taxon>Bacillota</taxon>
        <taxon>Clostridia</taxon>
        <taxon>Christensenellales</taxon>
        <taxon>Christensenellaceae</taxon>
        <taxon>Candidatus Borkfalkia</taxon>
    </lineage>
</organism>
<feature type="compositionally biased region" description="Acidic residues" evidence="2">
    <location>
        <begin position="62"/>
        <end position="73"/>
    </location>
</feature>
<gene>
    <name evidence="3" type="ORF">H9727_05235</name>
</gene>
<dbReference type="Proteomes" id="UP000824132">
    <property type="component" value="Unassembled WGS sequence"/>
</dbReference>
<sequence>MPGEELTGAPTEESAAELFDDPVPSGREDSETTDSTDGDAEENATADKPKRKSRKKSKDEGEILDEPPEETEEEKQRRQCRELNDLCAVMSHRIEAYLHDDIEFESLVSALQAATEEYENYAETAPRRRRSGKLKRKSRRRLKKLEKDIRRKRQDLNVFCFYHSINLRLLESPRAYACMLCKDKQTVTGEDGEEYCRLRQEELDSEQTE</sequence>
<name>A0A9D2CZE5_9FIRM</name>
<feature type="coiled-coil region" evidence="1">
    <location>
        <begin position="104"/>
        <end position="155"/>
    </location>
</feature>
<evidence type="ECO:0000313" key="4">
    <source>
        <dbReference type="Proteomes" id="UP000824132"/>
    </source>
</evidence>